<dbReference type="AlphaFoldDB" id="A0A2S6IIY6"/>
<feature type="transmembrane region" description="Helical" evidence="2">
    <location>
        <begin position="240"/>
        <end position="261"/>
    </location>
</feature>
<feature type="transmembrane region" description="Helical" evidence="2">
    <location>
        <begin position="155"/>
        <end position="176"/>
    </location>
</feature>
<accession>A0A2S6IIY6</accession>
<evidence type="ECO:0000259" key="3">
    <source>
        <dbReference type="Pfam" id="PF06724"/>
    </source>
</evidence>
<evidence type="ECO:0000256" key="2">
    <source>
        <dbReference type="SAM" id="Phobius"/>
    </source>
</evidence>
<keyword evidence="2" id="KW-0812">Transmembrane</keyword>
<feature type="transmembrane region" description="Helical" evidence="2">
    <location>
        <begin position="115"/>
        <end position="135"/>
    </location>
</feature>
<dbReference type="Pfam" id="PF06724">
    <property type="entry name" value="DUF1206"/>
    <property type="match status" value="3"/>
</dbReference>
<gene>
    <name evidence="4" type="ORF">CLV92_10844</name>
</gene>
<evidence type="ECO:0000313" key="4">
    <source>
        <dbReference type="EMBL" id="PPK94146.1"/>
    </source>
</evidence>
<keyword evidence="2" id="KW-1133">Transmembrane helix</keyword>
<evidence type="ECO:0000256" key="1">
    <source>
        <dbReference type="SAM" id="MobiDB-lite"/>
    </source>
</evidence>
<feature type="region of interest" description="Disordered" evidence="1">
    <location>
        <begin position="1"/>
        <end position="24"/>
    </location>
</feature>
<sequence length="269" mass="27372">MPGSDPRNMARNAGGQATATAQRHQGTIKKVGRVGVAAEGVVYLLIGWLALQIALGTAGTSADSTGALRQVAQSSIGPVLLVLLAVGFAALALWQVLEVAFGHDTKQRVKAAFKGIVAVTLGISCVQLLTGSGGSAGQQQQTWTQRLLEAPGGQILVVLVGLAVAAVGIATAVRGLKHKFEEKVEGSLSPGVRALGVAGYVARGVAFTVLGGLVVLAATGDVAKSRGLDAAFHEIASQPFGKIMLIVVALGIAAFGAFQIVTAPRRRKA</sequence>
<keyword evidence="2" id="KW-0472">Membrane</keyword>
<dbReference type="EMBL" id="PTJD01000008">
    <property type="protein sequence ID" value="PPK94146.1"/>
    <property type="molecule type" value="Genomic_DNA"/>
</dbReference>
<dbReference type="InterPro" id="IPR009597">
    <property type="entry name" value="DUF1206"/>
</dbReference>
<keyword evidence="5" id="KW-1185">Reference proteome</keyword>
<dbReference type="RefSeq" id="WP_104433107.1">
    <property type="nucleotide sequence ID" value="NZ_PTJD01000008.1"/>
</dbReference>
<reference evidence="4 5" key="1">
    <citation type="submission" date="2018-02" db="EMBL/GenBank/DDBJ databases">
        <title>Genomic Encyclopedia of Archaeal and Bacterial Type Strains, Phase II (KMG-II): from individual species to whole genera.</title>
        <authorList>
            <person name="Goeker M."/>
        </authorList>
    </citation>
    <scope>NUCLEOTIDE SEQUENCE [LARGE SCALE GENOMIC DNA]</scope>
    <source>
        <strain evidence="4 5">DSM 22857</strain>
    </source>
</reference>
<organism evidence="4 5">
    <name type="scientific">Kineococcus xinjiangensis</name>
    <dbReference type="NCBI Taxonomy" id="512762"/>
    <lineage>
        <taxon>Bacteria</taxon>
        <taxon>Bacillati</taxon>
        <taxon>Actinomycetota</taxon>
        <taxon>Actinomycetes</taxon>
        <taxon>Kineosporiales</taxon>
        <taxon>Kineosporiaceae</taxon>
        <taxon>Kineococcus</taxon>
    </lineage>
</organism>
<feature type="compositionally biased region" description="Polar residues" evidence="1">
    <location>
        <begin position="15"/>
        <end position="24"/>
    </location>
</feature>
<dbReference type="OrthoDB" id="4552598at2"/>
<feature type="domain" description="DUF1206" evidence="3">
    <location>
        <begin position="34"/>
        <end position="101"/>
    </location>
</feature>
<proteinExistence type="predicted"/>
<dbReference type="Proteomes" id="UP000239485">
    <property type="component" value="Unassembled WGS sequence"/>
</dbReference>
<feature type="domain" description="DUF1206" evidence="3">
    <location>
        <begin position="198"/>
        <end position="263"/>
    </location>
</feature>
<protein>
    <submittedName>
        <fullName evidence="4">Uncharacterized protein DUF1206</fullName>
    </submittedName>
</protein>
<feature type="domain" description="DUF1206" evidence="3">
    <location>
        <begin position="110"/>
        <end position="177"/>
    </location>
</feature>
<feature type="transmembrane region" description="Helical" evidence="2">
    <location>
        <begin position="34"/>
        <end position="55"/>
    </location>
</feature>
<evidence type="ECO:0000313" key="5">
    <source>
        <dbReference type="Proteomes" id="UP000239485"/>
    </source>
</evidence>
<feature type="transmembrane region" description="Helical" evidence="2">
    <location>
        <begin position="197"/>
        <end position="220"/>
    </location>
</feature>
<feature type="transmembrane region" description="Helical" evidence="2">
    <location>
        <begin position="75"/>
        <end position="94"/>
    </location>
</feature>
<name>A0A2S6IIY6_9ACTN</name>
<comment type="caution">
    <text evidence="4">The sequence shown here is derived from an EMBL/GenBank/DDBJ whole genome shotgun (WGS) entry which is preliminary data.</text>
</comment>